<dbReference type="EMBL" id="QJKJ01002336">
    <property type="protein sequence ID" value="RDY03291.1"/>
    <property type="molecule type" value="Genomic_DNA"/>
</dbReference>
<feature type="non-terminal residue" evidence="1">
    <location>
        <position position="1"/>
    </location>
</feature>
<keyword evidence="2" id="KW-1185">Reference proteome</keyword>
<name>A0A371HKG1_MUCPR</name>
<protein>
    <submittedName>
        <fullName evidence="1">Uncharacterized protein</fullName>
    </submittedName>
</protein>
<dbReference type="AlphaFoldDB" id="A0A371HKG1"/>
<evidence type="ECO:0000313" key="1">
    <source>
        <dbReference type="EMBL" id="RDY03291.1"/>
    </source>
</evidence>
<evidence type="ECO:0000313" key="2">
    <source>
        <dbReference type="Proteomes" id="UP000257109"/>
    </source>
</evidence>
<sequence length="102" mass="11089">MPTSPWAYKIKRDGTPRLKGVINTILGRFVGGSSTSTKNGTCAPSTIATQLPSITFTIQDFVESNPVQNDFMVITLGIANFTMMKVLIDQGSSADFLYMSTF</sequence>
<gene>
    <name evidence="1" type="ORF">CR513_13149</name>
</gene>
<comment type="caution">
    <text evidence="1">The sequence shown here is derived from an EMBL/GenBank/DDBJ whole genome shotgun (WGS) entry which is preliminary data.</text>
</comment>
<organism evidence="1 2">
    <name type="scientific">Mucuna pruriens</name>
    <name type="common">Velvet bean</name>
    <name type="synonym">Dolichos pruriens</name>
    <dbReference type="NCBI Taxonomy" id="157652"/>
    <lineage>
        <taxon>Eukaryota</taxon>
        <taxon>Viridiplantae</taxon>
        <taxon>Streptophyta</taxon>
        <taxon>Embryophyta</taxon>
        <taxon>Tracheophyta</taxon>
        <taxon>Spermatophyta</taxon>
        <taxon>Magnoliopsida</taxon>
        <taxon>eudicotyledons</taxon>
        <taxon>Gunneridae</taxon>
        <taxon>Pentapetalae</taxon>
        <taxon>rosids</taxon>
        <taxon>fabids</taxon>
        <taxon>Fabales</taxon>
        <taxon>Fabaceae</taxon>
        <taxon>Papilionoideae</taxon>
        <taxon>50 kb inversion clade</taxon>
        <taxon>NPAAA clade</taxon>
        <taxon>indigoferoid/millettioid clade</taxon>
        <taxon>Phaseoleae</taxon>
        <taxon>Mucuna</taxon>
    </lineage>
</organism>
<dbReference type="OrthoDB" id="1436852at2759"/>
<accession>A0A371HKG1</accession>
<dbReference type="Proteomes" id="UP000257109">
    <property type="component" value="Unassembled WGS sequence"/>
</dbReference>
<proteinExistence type="predicted"/>
<reference evidence="1" key="1">
    <citation type="submission" date="2018-05" db="EMBL/GenBank/DDBJ databases">
        <title>Draft genome of Mucuna pruriens seed.</title>
        <authorList>
            <person name="Nnadi N.E."/>
            <person name="Vos R."/>
            <person name="Hasami M.H."/>
            <person name="Devisetty U.K."/>
            <person name="Aguiy J.C."/>
        </authorList>
    </citation>
    <scope>NUCLEOTIDE SEQUENCE [LARGE SCALE GENOMIC DNA]</scope>
    <source>
        <strain evidence="1">JCA_2017</strain>
    </source>
</reference>